<proteinExistence type="predicted"/>
<dbReference type="EMBL" id="CP003588">
    <property type="protein sequence ID" value="AFK67475.1"/>
    <property type="molecule type" value="Genomic_DNA"/>
</dbReference>
<reference evidence="1 2" key="1">
    <citation type="journal article" date="2012" name="J. Bacteriol.">
        <title>Complete Genome Sequence of the Naphthalene-Degrading Pseudomonas putida Strain ND6.</title>
        <authorList>
            <person name="Li S."/>
            <person name="Zhao H."/>
            <person name="Li Y."/>
            <person name="Niu S."/>
            <person name="Cai B."/>
        </authorList>
    </citation>
    <scope>NUCLEOTIDE SEQUENCE [LARGE SCALE GENOMIC DNA]</scope>
    <source>
        <strain evidence="1 2">ND6</strain>
    </source>
</reference>
<dbReference type="HOGENOM" id="CLU_3047070_0_0_6"/>
<organism evidence="1 2">
    <name type="scientific">Pseudomonas putida ND6</name>
    <dbReference type="NCBI Taxonomy" id="231023"/>
    <lineage>
        <taxon>Bacteria</taxon>
        <taxon>Pseudomonadati</taxon>
        <taxon>Pseudomonadota</taxon>
        <taxon>Gammaproteobacteria</taxon>
        <taxon>Pseudomonadales</taxon>
        <taxon>Pseudomonadaceae</taxon>
        <taxon>Pseudomonas</taxon>
    </lineage>
</organism>
<protein>
    <submittedName>
        <fullName evidence="1">Uncharacterized protein</fullName>
    </submittedName>
</protein>
<dbReference type="Proteomes" id="UP000005268">
    <property type="component" value="Chromosome"/>
</dbReference>
<evidence type="ECO:0000313" key="1">
    <source>
        <dbReference type="EMBL" id="AFK67475.1"/>
    </source>
</evidence>
<name>I3UPQ4_PSEPU</name>
<gene>
    <name evidence="1" type="ORF">YSA_01300</name>
</gene>
<accession>I3UPQ4</accession>
<sequence>MRQSFGEGGGEQYSAQLVGWVVALKWLCQKYFKSLKLKVDLLDDLPIMRTTPTR</sequence>
<dbReference type="KEGG" id="ppi:YSA_01300"/>
<evidence type="ECO:0000313" key="2">
    <source>
        <dbReference type="Proteomes" id="UP000005268"/>
    </source>
</evidence>
<dbReference type="AlphaFoldDB" id="I3UPQ4"/>